<dbReference type="PANTHER" id="PTHR47926:SF366">
    <property type="entry name" value="PENTATRICOPEPTIDE REPEAT SUPERFAMILY PROTEIN"/>
    <property type="match status" value="1"/>
</dbReference>
<dbReference type="FunFam" id="1.25.40.10:FF:001093">
    <property type="entry name" value="Pentatricopeptide repeat-containing protein At2g34400"/>
    <property type="match status" value="1"/>
</dbReference>
<dbReference type="NCBIfam" id="TIGR00756">
    <property type="entry name" value="PPR"/>
    <property type="match status" value="5"/>
</dbReference>
<dbReference type="Pfam" id="PF20430">
    <property type="entry name" value="Eplus_motif"/>
    <property type="match status" value="1"/>
</dbReference>
<keyword evidence="2" id="KW-0677">Repeat</keyword>
<dbReference type="Pfam" id="PF13041">
    <property type="entry name" value="PPR_2"/>
    <property type="match status" value="2"/>
</dbReference>
<dbReference type="InterPro" id="IPR046849">
    <property type="entry name" value="E2_motif"/>
</dbReference>
<dbReference type="FunFam" id="1.25.40.10:FF:000073">
    <property type="entry name" value="Pentatricopeptide repeat-containing protein chloroplastic"/>
    <property type="match status" value="2"/>
</dbReference>
<dbReference type="InterPro" id="IPR046848">
    <property type="entry name" value="E_motif"/>
</dbReference>
<comment type="caution">
    <text evidence="5">The sequence shown here is derived from an EMBL/GenBank/DDBJ whole genome shotgun (WGS) entry which is preliminary data.</text>
</comment>
<feature type="repeat" description="PPR" evidence="3">
    <location>
        <begin position="177"/>
        <end position="211"/>
    </location>
</feature>
<dbReference type="OrthoDB" id="750109at2759"/>
<dbReference type="GO" id="GO:0008270">
    <property type="term" value="F:zinc ion binding"/>
    <property type="evidence" value="ECO:0007669"/>
    <property type="project" value="InterPro"/>
</dbReference>
<dbReference type="PANTHER" id="PTHR47926">
    <property type="entry name" value="PENTATRICOPEPTIDE REPEAT-CONTAINING PROTEIN"/>
    <property type="match status" value="1"/>
</dbReference>
<dbReference type="PROSITE" id="PS51375">
    <property type="entry name" value="PPR"/>
    <property type="match status" value="4"/>
</dbReference>
<dbReference type="GO" id="GO:0003723">
    <property type="term" value="F:RNA binding"/>
    <property type="evidence" value="ECO:0007669"/>
    <property type="project" value="InterPro"/>
</dbReference>
<dbReference type="Gene3D" id="1.25.40.10">
    <property type="entry name" value="Tetratricopeptide repeat domain"/>
    <property type="match status" value="4"/>
</dbReference>
<dbReference type="InterPro" id="IPR046960">
    <property type="entry name" value="PPR_At4g14850-like_plant"/>
</dbReference>
<dbReference type="InterPro" id="IPR032867">
    <property type="entry name" value="DYW_dom"/>
</dbReference>
<dbReference type="EMBL" id="JXTB01000392">
    <property type="protein sequence ID" value="PON42429.1"/>
    <property type="molecule type" value="Genomic_DNA"/>
</dbReference>
<proteinExistence type="inferred from homology"/>
<dbReference type="Pfam" id="PF01535">
    <property type="entry name" value="PPR"/>
    <property type="match status" value="6"/>
</dbReference>
<dbReference type="Pfam" id="PF14432">
    <property type="entry name" value="DYW_deaminase"/>
    <property type="match status" value="1"/>
</dbReference>
<name>A0A2P5B0V1_PARAD</name>
<reference evidence="6" key="1">
    <citation type="submission" date="2016-06" db="EMBL/GenBank/DDBJ databases">
        <title>Parallel loss of symbiosis genes in relatives of nitrogen-fixing non-legume Parasponia.</title>
        <authorList>
            <person name="Van Velzen R."/>
            <person name="Holmer R."/>
            <person name="Bu F."/>
            <person name="Rutten L."/>
            <person name="Van Zeijl A."/>
            <person name="Liu W."/>
            <person name="Santuari L."/>
            <person name="Cao Q."/>
            <person name="Sharma T."/>
            <person name="Shen D."/>
            <person name="Roswanjaya Y."/>
            <person name="Wardhani T."/>
            <person name="Kalhor M.S."/>
            <person name="Jansen J."/>
            <person name="Van den Hoogen J."/>
            <person name="Gungor B."/>
            <person name="Hartog M."/>
            <person name="Hontelez J."/>
            <person name="Verver J."/>
            <person name="Yang W.-C."/>
            <person name="Schijlen E."/>
            <person name="Repin R."/>
            <person name="Schilthuizen M."/>
            <person name="Schranz E."/>
            <person name="Heidstra R."/>
            <person name="Miyata K."/>
            <person name="Fedorova E."/>
            <person name="Kohlen W."/>
            <person name="Bisseling T."/>
            <person name="Smit S."/>
            <person name="Geurts R."/>
        </authorList>
    </citation>
    <scope>NUCLEOTIDE SEQUENCE [LARGE SCALE GENOMIC DNA]</scope>
    <source>
        <strain evidence="6">cv. WU1-14</strain>
    </source>
</reference>
<evidence type="ECO:0000259" key="4">
    <source>
        <dbReference type="Pfam" id="PF14432"/>
    </source>
</evidence>
<evidence type="ECO:0000313" key="5">
    <source>
        <dbReference type="EMBL" id="PON42429.1"/>
    </source>
</evidence>
<keyword evidence="6" id="KW-1185">Reference proteome</keyword>
<dbReference type="GO" id="GO:0009451">
    <property type="term" value="P:RNA modification"/>
    <property type="evidence" value="ECO:0007669"/>
    <property type="project" value="InterPro"/>
</dbReference>
<evidence type="ECO:0000313" key="6">
    <source>
        <dbReference type="Proteomes" id="UP000237105"/>
    </source>
</evidence>
<sequence length="688" mass="76864">MRNHALCGLHSKSLAHIIQTYAQTKELNKGKVLHARLLRTWYPVCTFLTNHLINMYSKCGVTHYALNLFEKMSQRNIVSWTAMITGFCQNLRFPEAVKAFSQMRISGENPTEFAFASVIKACVSLRSISTGKQMHCLALKSGLDWNVYVGSNLADMYSKCRVMIDACKFFEEIPCKDGVLWTAMIDGYAKNGEFEEALLAFKRMIRDGIVIDPHVLSITLNACAAIKVRKSGECLHSSVVKSGFETKLVVGNALLDMYCKTGDMESASNVFDIVSEHKNIVSFTSLIHGYGEMDCIGEALDVFVDLSRQGIDPNEYTFSSLIKACANQAALEQGAQLQAQVIKLNFDSEPYISAGLVDMYGKCGLLDHSVQLFYEIINPSEIAWDALLNVFAQHGLGKEMMGTFDKMVLEVKPNAINFISLLAGCSRAGLVEEGLNYFYSMEKKYGVVPREEHYNCVVDLLGRAGRLKEAEEFINSMPFEPNAFGWCSFLGACTVHGDAERGKIAAKRLIKHEPENSGALVLLSNLYAKEGKWEEVRSLRTLMRKGNMKKLPGYSWVDIGNKTHIFGSEDWSHPQRKEIYEKLDSLLDRIKEAGYVPSTASVPLDINDNEKQQLLHHHSERIAIAFALISMPSGKPIVVKKNLRMGRVPVEIIGKGLDFTRPEIHWPLAEFIETGLVCSTAIAHKLVH</sequence>
<dbReference type="Proteomes" id="UP000237105">
    <property type="component" value="Unassembled WGS sequence"/>
</dbReference>
<feature type="domain" description="DYW" evidence="4">
    <location>
        <begin position="594"/>
        <end position="646"/>
    </location>
</feature>
<evidence type="ECO:0000256" key="1">
    <source>
        <dbReference type="ARBA" id="ARBA00006643"/>
    </source>
</evidence>
<evidence type="ECO:0000256" key="3">
    <source>
        <dbReference type="PROSITE-ProRule" id="PRU00708"/>
    </source>
</evidence>
<gene>
    <name evidence="5" type="ORF">PanWU01x14_281870</name>
</gene>
<evidence type="ECO:0000256" key="2">
    <source>
        <dbReference type="ARBA" id="ARBA00022737"/>
    </source>
</evidence>
<feature type="repeat" description="PPR" evidence="3">
    <location>
        <begin position="414"/>
        <end position="449"/>
    </location>
</feature>
<dbReference type="InterPro" id="IPR011990">
    <property type="entry name" value="TPR-like_helical_dom_sf"/>
</dbReference>
<accession>A0A2P5B0V1</accession>
<feature type="repeat" description="PPR" evidence="3">
    <location>
        <begin position="76"/>
        <end position="110"/>
    </location>
</feature>
<dbReference type="InterPro" id="IPR002885">
    <property type="entry name" value="PPR_rpt"/>
</dbReference>
<organism evidence="5 6">
    <name type="scientific">Parasponia andersonii</name>
    <name type="common">Sponia andersonii</name>
    <dbReference type="NCBI Taxonomy" id="3476"/>
    <lineage>
        <taxon>Eukaryota</taxon>
        <taxon>Viridiplantae</taxon>
        <taxon>Streptophyta</taxon>
        <taxon>Embryophyta</taxon>
        <taxon>Tracheophyta</taxon>
        <taxon>Spermatophyta</taxon>
        <taxon>Magnoliopsida</taxon>
        <taxon>eudicotyledons</taxon>
        <taxon>Gunneridae</taxon>
        <taxon>Pentapetalae</taxon>
        <taxon>rosids</taxon>
        <taxon>fabids</taxon>
        <taxon>Rosales</taxon>
        <taxon>Cannabaceae</taxon>
        <taxon>Parasponia</taxon>
    </lineage>
</organism>
<feature type="repeat" description="PPR" evidence="3">
    <location>
        <begin position="279"/>
        <end position="313"/>
    </location>
</feature>
<dbReference type="FunFam" id="1.25.40.10:FF:000196">
    <property type="entry name" value="Pentatricopeptide repeat-containing protein At4g14850"/>
    <property type="match status" value="1"/>
</dbReference>
<dbReference type="Pfam" id="PF20431">
    <property type="entry name" value="E_motif"/>
    <property type="match status" value="1"/>
</dbReference>
<dbReference type="AlphaFoldDB" id="A0A2P5B0V1"/>
<protein>
    <submittedName>
        <fullName evidence="5">DYW domain containing protein</fullName>
    </submittedName>
</protein>
<comment type="similarity">
    <text evidence="1">Belongs to the PPR family. PCMP-H subfamily.</text>
</comment>